<evidence type="ECO:0000256" key="1">
    <source>
        <dbReference type="SAM" id="MobiDB-lite"/>
    </source>
</evidence>
<proteinExistence type="predicted"/>
<dbReference type="PANTHER" id="PTHR31318">
    <property type="entry name" value="EXPRESSED PROTEIN-RELATED"/>
    <property type="match status" value="1"/>
</dbReference>
<dbReference type="OrthoDB" id="10680294at2759"/>
<feature type="region of interest" description="Disordered" evidence="1">
    <location>
        <begin position="388"/>
        <end position="429"/>
    </location>
</feature>
<dbReference type="KEGG" id="dpp:DICPUDRAFT_78715"/>
<gene>
    <name evidence="3" type="ORF">DICPUDRAFT_78715</name>
</gene>
<keyword evidence="2" id="KW-1133">Transmembrane helix</keyword>
<sequence length="526" mass="59884">MIKLKNKIFIFFFIIFFKNFINCFEYNFNSKIKLYIDFSSKIEYENGECGGSVDINNANTTYPPCKSFEDAGIRSRQAFQVNSELIVDSLEIIIQNIDKESPPSIQITKTFGDFSRYCTFQILFEDTSIHDSNIFITIDGSLISDKTRFFRYFSFQDNYNYTIGFIYTTNSQIEISGTVFEDISTKNSKFPLYFLFSSSLLITDTTFRNNQFQSLAYSNTYSFQLKKVSFLNNSFSDSILFLPPKTSQSIIPSLISGCTFNANSFINNNETNLKNLFLYVSEKYDPFFNVIFENLSFSNNTIKYFGFFQSYSTFNMYKLKNTTIPIGFSRGFYLTTSTFEILDESKIEPPIKIQGSSIQIKSNNALTQEEIDLYTKDCNACSFSLITQNSNSSSSSSSSNINSDNSTSSNNSKSSESNSDSNNLIDDNIKKKNHSKKNITVIIIPIATVILVSIIIGAIYIGKRKVYKKNKNLITTTNIDNKSSIESLESNESTTDINTSKPTLNTITSVSIFDKYNDHPELDLHF</sequence>
<name>F0ZKC2_DICPU</name>
<keyword evidence="2" id="KW-0472">Membrane</keyword>
<evidence type="ECO:0000313" key="3">
    <source>
        <dbReference type="EMBL" id="EGC35620.1"/>
    </source>
</evidence>
<feature type="compositionally biased region" description="Low complexity" evidence="1">
    <location>
        <begin position="389"/>
        <end position="426"/>
    </location>
</feature>
<dbReference type="AlphaFoldDB" id="F0ZKC2"/>
<dbReference type="PANTHER" id="PTHR31318:SF2">
    <property type="entry name" value="PECTIN LYASE-LIKE FAMILY PROTEIN-RELATED"/>
    <property type="match status" value="1"/>
</dbReference>
<feature type="transmembrane region" description="Helical" evidence="2">
    <location>
        <begin position="439"/>
        <end position="461"/>
    </location>
</feature>
<organism evidence="3 4">
    <name type="scientific">Dictyostelium purpureum</name>
    <name type="common">Slime mold</name>
    <dbReference type="NCBI Taxonomy" id="5786"/>
    <lineage>
        <taxon>Eukaryota</taxon>
        <taxon>Amoebozoa</taxon>
        <taxon>Evosea</taxon>
        <taxon>Eumycetozoa</taxon>
        <taxon>Dictyostelia</taxon>
        <taxon>Dictyosteliales</taxon>
        <taxon>Dictyosteliaceae</taxon>
        <taxon>Dictyostelium</taxon>
    </lineage>
</organism>
<evidence type="ECO:0000313" key="4">
    <source>
        <dbReference type="Proteomes" id="UP000001064"/>
    </source>
</evidence>
<dbReference type="Proteomes" id="UP000001064">
    <property type="component" value="Unassembled WGS sequence"/>
</dbReference>
<keyword evidence="2" id="KW-0812">Transmembrane</keyword>
<protein>
    <recommendedName>
        <fullName evidence="5">Transmembrane protein</fullName>
    </recommendedName>
</protein>
<dbReference type="EMBL" id="GL871054">
    <property type="protein sequence ID" value="EGC35620.1"/>
    <property type="molecule type" value="Genomic_DNA"/>
</dbReference>
<dbReference type="SUPFAM" id="SSF51126">
    <property type="entry name" value="Pectin lyase-like"/>
    <property type="match status" value="1"/>
</dbReference>
<keyword evidence="4" id="KW-1185">Reference proteome</keyword>
<dbReference type="GeneID" id="10501122"/>
<reference evidence="4" key="1">
    <citation type="journal article" date="2011" name="Genome Biol.">
        <title>Comparative genomics of the social amoebae Dictyostelium discoideum and Dictyostelium purpureum.</title>
        <authorList>
            <consortium name="US DOE Joint Genome Institute (JGI-PGF)"/>
            <person name="Sucgang R."/>
            <person name="Kuo A."/>
            <person name="Tian X."/>
            <person name="Salerno W."/>
            <person name="Parikh A."/>
            <person name="Feasley C.L."/>
            <person name="Dalin E."/>
            <person name="Tu H."/>
            <person name="Huang E."/>
            <person name="Barry K."/>
            <person name="Lindquist E."/>
            <person name="Shapiro H."/>
            <person name="Bruce D."/>
            <person name="Schmutz J."/>
            <person name="Salamov A."/>
            <person name="Fey P."/>
            <person name="Gaudet P."/>
            <person name="Anjard C."/>
            <person name="Babu M.M."/>
            <person name="Basu S."/>
            <person name="Bushmanova Y."/>
            <person name="van der Wel H."/>
            <person name="Katoh-Kurasawa M."/>
            <person name="Dinh C."/>
            <person name="Coutinho P.M."/>
            <person name="Saito T."/>
            <person name="Elias M."/>
            <person name="Schaap P."/>
            <person name="Kay R.R."/>
            <person name="Henrissat B."/>
            <person name="Eichinger L."/>
            <person name="Rivero F."/>
            <person name="Putnam N.H."/>
            <person name="West C.M."/>
            <person name="Loomis W.F."/>
            <person name="Chisholm R.L."/>
            <person name="Shaulsky G."/>
            <person name="Strassmann J.E."/>
            <person name="Queller D.C."/>
            <person name="Kuspa A."/>
            <person name="Grigoriev I.V."/>
        </authorList>
    </citation>
    <scope>NUCLEOTIDE SEQUENCE [LARGE SCALE GENOMIC DNA]</scope>
    <source>
        <strain evidence="4">QSDP1</strain>
    </source>
</reference>
<dbReference type="InterPro" id="IPR011050">
    <property type="entry name" value="Pectin_lyase_fold/virulence"/>
</dbReference>
<dbReference type="VEuPathDB" id="AmoebaDB:DICPUDRAFT_78715"/>
<dbReference type="InParanoid" id="F0ZKC2"/>
<evidence type="ECO:0000256" key="2">
    <source>
        <dbReference type="SAM" id="Phobius"/>
    </source>
</evidence>
<accession>F0ZKC2</accession>
<evidence type="ECO:0008006" key="5">
    <source>
        <dbReference type="Google" id="ProtNLM"/>
    </source>
</evidence>
<dbReference type="eggNOG" id="ENOG502RIBY">
    <property type="taxonomic scope" value="Eukaryota"/>
</dbReference>
<dbReference type="RefSeq" id="XP_003287857.1">
    <property type="nucleotide sequence ID" value="XM_003287809.1"/>
</dbReference>